<dbReference type="PANTHER" id="PTHR32176">
    <property type="entry name" value="XYLOSE ISOMERASE"/>
    <property type="match status" value="1"/>
</dbReference>
<evidence type="ECO:0000313" key="3">
    <source>
        <dbReference type="Proteomes" id="UP000516437"/>
    </source>
</evidence>
<dbReference type="Gene3D" id="3.40.1090.10">
    <property type="entry name" value="Cytosolic phospholipase A2 catalytic domain"/>
    <property type="match status" value="1"/>
</dbReference>
<dbReference type="InterPro" id="IPR016035">
    <property type="entry name" value="Acyl_Trfase/lysoPLipase"/>
</dbReference>
<accession>A0A6A1WLJ1</accession>
<dbReference type="GO" id="GO:0004620">
    <property type="term" value="F:phospholipase activity"/>
    <property type="evidence" value="ECO:0007669"/>
    <property type="project" value="TreeGrafter"/>
</dbReference>
<proteinExistence type="predicted"/>
<evidence type="ECO:0000313" key="2">
    <source>
        <dbReference type="EMBL" id="KAB1226132.1"/>
    </source>
</evidence>
<sequence length="114" mass="12619">MHQSCLLLLAFGEHGDLFASAATLMEVLTGPKYNGKYLHKLIRKNLGTTKLHQTLTNVVIPTFDIKKIQPIIFSSFKVLVFCVFSPLNPNGEELLLSPGSRLKSSFKTTSKQGI</sequence>
<dbReference type="OrthoDB" id="1658288at2759"/>
<gene>
    <name evidence="2" type="ORF">CJ030_MR1G023919</name>
</gene>
<comment type="caution">
    <text evidence="2">The sequence shown here is derived from an EMBL/GenBank/DDBJ whole genome shotgun (WGS) entry which is preliminary data.</text>
</comment>
<dbReference type="Proteomes" id="UP000516437">
    <property type="component" value="Chromosome 1"/>
</dbReference>
<dbReference type="SUPFAM" id="SSF52151">
    <property type="entry name" value="FabD/lysophospholipase-like"/>
    <property type="match status" value="1"/>
</dbReference>
<dbReference type="AlphaFoldDB" id="A0A6A1WLJ1"/>
<name>A0A6A1WLJ1_9ROSI</name>
<keyword evidence="3" id="KW-1185">Reference proteome</keyword>
<protein>
    <submittedName>
        <fullName evidence="2">Patatin-like protein 2</fullName>
    </submittedName>
</protein>
<dbReference type="PANTHER" id="PTHR32176:SF92">
    <property type="entry name" value="XYLOSE ISOMERASE"/>
    <property type="match status" value="1"/>
</dbReference>
<evidence type="ECO:0000256" key="1">
    <source>
        <dbReference type="ARBA" id="ARBA00022963"/>
    </source>
</evidence>
<organism evidence="2 3">
    <name type="scientific">Morella rubra</name>
    <name type="common">Chinese bayberry</name>
    <dbReference type="NCBI Taxonomy" id="262757"/>
    <lineage>
        <taxon>Eukaryota</taxon>
        <taxon>Viridiplantae</taxon>
        <taxon>Streptophyta</taxon>
        <taxon>Embryophyta</taxon>
        <taxon>Tracheophyta</taxon>
        <taxon>Spermatophyta</taxon>
        <taxon>Magnoliopsida</taxon>
        <taxon>eudicotyledons</taxon>
        <taxon>Gunneridae</taxon>
        <taxon>Pentapetalae</taxon>
        <taxon>rosids</taxon>
        <taxon>fabids</taxon>
        <taxon>Fagales</taxon>
        <taxon>Myricaceae</taxon>
        <taxon>Morella</taxon>
    </lineage>
</organism>
<dbReference type="GO" id="GO:0047372">
    <property type="term" value="F:monoacylglycerol lipase activity"/>
    <property type="evidence" value="ECO:0007669"/>
    <property type="project" value="TreeGrafter"/>
</dbReference>
<reference evidence="2 3" key="1">
    <citation type="journal article" date="2019" name="Plant Biotechnol. J.">
        <title>The red bayberry genome and genetic basis of sex determination.</title>
        <authorList>
            <person name="Jia H.M."/>
            <person name="Jia H.J."/>
            <person name="Cai Q.L."/>
            <person name="Wang Y."/>
            <person name="Zhao H.B."/>
            <person name="Yang W.F."/>
            <person name="Wang G.Y."/>
            <person name="Li Y.H."/>
            <person name="Zhan D.L."/>
            <person name="Shen Y.T."/>
            <person name="Niu Q.F."/>
            <person name="Chang L."/>
            <person name="Qiu J."/>
            <person name="Zhao L."/>
            <person name="Xie H.B."/>
            <person name="Fu W.Y."/>
            <person name="Jin J."/>
            <person name="Li X.W."/>
            <person name="Jiao Y."/>
            <person name="Zhou C.C."/>
            <person name="Tu T."/>
            <person name="Chai C.Y."/>
            <person name="Gao J.L."/>
            <person name="Fan L.J."/>
            <person name="van de Weg E."/>
            <person name="Wang J.Y."/>
            <person name="Gao Z.S."/>
        </authorList>
    </citation>
    <scope>NUCLEOTIDE SEQUENCE [LARGE SCALE GENOMIC DNA]</scope>
    <source>
        <tissue evidence="2">Leaves</tissue>
    </source>
</reference>
<keyword evidence="1" id="KW-0442">Lipid degradation</keyword>
<keyword evidence="1" id="KW-0443">Lipid metabolism</keyword>
<dbReference type="EMBL" id="RXIC02000019">
    <property type="protein sequence ID" value="KAB1226132.1"/>
    <property type="molecule type" value="Genomic_DNA"/>
</dbReference>
<dbReference type="GO" id="GO:0016042">
    <property type="term" value="P:lipid catabolic process"/>
    <property type="evidence" value="ECO:0007669"/>
    <property type="project" value="UniProtKB-KW"/>
</dbReference>